<dbReference type="InterPro" id="IPR036458">
    <property type="entry name" value="Na:dicarbo_symporter_sf"/>
</dbReference>
<organism evidence="10 11">
    <name type="scientific">Globodera pallida</name>
    <name type="common">Potato cyst nematode worm</name>
    <name type="synonym">Heterodera pallida</name>
    <dbReference type="NCBI Taxonomy" id="36090"/>
    <lineage>
        <taxon>Eukaryota</taxon>
        <taxon>Metazoa</taxon>
        <taxon>Ecdysozoa</taxon>
        <taxon>Nematoda</taxon>
        <taxon>Chromadorea</taxon>
        <taxon>Rhabditida</taxon>
        <taxon>Tylenchina</taxon>
        <taxon>Tylenchomorpha</taxon>
        <taxon>Tylenchoidea</taxon>
        <taxon>Heteroderidae</taxon>
        <taxon>Heteroderinae</taxon>
        <taxon>Globodera</taxon>
    </lineage>
</organism>
<evidence type="ECO:0000256" key="8">
    <source>
        <dbReference type="ARBA" id="ARBA00023180"/>
    </source>
</evidence>
<comment type="caution">
    <text evidence="9">Lacks conserved residue(s) required for the propagation of feature annotation.</text>
</comment>
<evidence type="ECO:0000256" key="4">
    <source>
        <dbReference type="ARBA" id="ARBA00022692"/>
    </source>
</evidence>
<dbReference type="Proteomes" id="UP000050741">
    <property type="component" value="Unassembled WGS sequence"/>
</dbReference>
<dbReference type="PANTHER" id="PTHR11958">
    <property type="entry name" value="SODIUM/DICARBOXYLATE SYMPORTER-RELATED"/>
    <property type="match status" value="1"/>
</dbReference>
<dbReference type="GO" id="GO:0015175">
    <property type="term" value="F:neutral L-amino acid transmembrane transporter activity"/>
    <property type="evidence" value="ECO:0007669"/>
    <property type="project" value="TreeGrafter"/>
</dbReference>
<dbReference type="InterPro" id="IPR050746">
    <property type="entry name" value="DAACS"/>
</dbReference>
<dbReference type="SUPFAM" id="SSF118215">
    <property type="entry name" value="Proton glutamate symport protein"/>
    <property type="match status" value="1"/>
</dbReference>
<feature type="transmembrane region" description="Helical" evidence="9">
    <location>
        <begin position="21"/>
        <end position="43"/>
    </location>
</feature>
<keyword evidence="3 9" id="KW-0813">Transport</keyword>
<proteinExistence type="inferred from homology"/>
<dbReference type="InterPro" id="IPR018107">
    <property type="entry name" value="Na-dicarboxylate_symporter_CS"/>
</dbReference>
<reference evidence="10" key="2">
    <citation type="submission" date="2014-05" db="EMBL/GenBank/DDBJ databases">
        <title>The genome and life-stage specific transcriptomes of Globodera pallida elucidate key aspects of plant parasitism by a cyst nematode.</title>
        <authorList>
            <person name="Cotton J.A."/>
            <person name="Lilley C.J."/>
            <person name="Jones L.M."/>
            <person name="Kikuchi T."/>
            <person name="Reid A.J."/>
            <person name="Thorpe P."/>
            <person name="Tsai I.J."/>
            <person name="Beasley H."/>
            <person name="Blok V."/>
            <person name="Cock P.J.A."/>
            <person name="Van den Akker S.E."/>
            <person name="Holroyd N."/>
            <person name="Hunt M."/>
            <person name="Mantelin S."/>
            <person name="Naghra H."/>
            <person name="Pain A."/>
            <person name="Palomares-Rius J.E."/>
            <person name="Zarowiecki M."/>
            <person name="Berriman M."/>
            <person name="Jones J.T."/>
            <person name="Urwin P.E."/>
        </authorList>
    </citation>
    <scope>NUCLEOTIDE SEQUENCE [LARGE SCALE GENOMIC DNA]</scope>
    <source>
        <strain evidence="10">Lindley</strain>
    </source>
</reference>
<comment type="similarity">
    <text evidence="2 9">Belongs to the dicarboxylate/amino acid:cation symporter (DAACS) (TC 2.A.23) family.</text>
</comment>
<evidence type="ECO:0000256" key="3">
    <source>
        <dbReference type="ARBA" id="ARBA00022448"/>
    </source>
</evidence>
<name>A0A183CIR9_GLOPA</name>
<evidence type="ECO:0000256" key="2">
    <source>
        <dbReference type="ARBA" id="ARBA00006148"/>
    </source>
</evidence>
<feature type="transmembrane region" description="Helical" evidence="9">
    <location>
        <begin position="97"/>
        <end position="116"/>
    </location>
</feature>
<dbReference type="Gene3D" id="1.10.3860.10">
    <property type="entry name" value="Sodium:dicarboxylate symporter"/>
    <property type="match status" value="2"/>
</dbReference>
<protein>
    <recommendedName>
        <fullName evidence="9">Amino acid transporter</fullName>
    </recommendedName>
</protein>
<evidence type="ECO:0000313" key="10">
    <source>
        <dbReference type="Proteomes" id="UP000050741"/>
    </source>
</evidence>
<evidence type="ECO:0000256" key="1">
    <source>
        <dbReference type="ARBA" id="ARBA00004141"/>
    </source>
</evidence>
<dbReference type="GO" id="GO:0005886">
    <property type="term" value="C:plasma membrane"/>
    <property type="evidence" value="ECO:0007669"/>
    <property type="project" value="TreeGrafter"/>
</dbReference>
<keyword evidence="7 9" id="KW-0472">Membrane</keyword>
<feature type="transmembrane region" description="Helical" evidence="9">
    <location>
        <begin position="63"/>
        <end position="85"/>
    </location>
</feature>
<dbReference type="InterPro" id="IPR005312">
    <property type="entry name" value="DUF1759"/>
</dbReference>
<keyword evidence="6 9" id="KW-1133">Transmembrane helix</keyword>
<evidence type="ECO:0000256" key="7">
    <source>
        <dbReference type="ARBA" id="ARBA00023136"/>
    </source>
</evidence>
<dbReference type="PANTHER" id="PTHR11958:SF99">
    <property type="entry name" value="SODIUM-DEPENDENT EXCITATORY AMINO ACID TRANSPORTER GLT-6-RELATED"/>
    <property type="match status" value="1"/>
</dbReference>
<dbReference type="WBParaSite" id="GPLIN_001277500">
    <property type="protein sequence ID" value="GPLIN_001277500"/>
    <property type="gene ID" value="GPLIN_001277500"/>
</dbReference>
<dbReference type="PRINTS" id="PR00173">
    <property type="entry name" value="EDTRNSPORT"/>
</dbReference>
<dbReference type="InterPro" id="IPR001991">
    <property type="entry name" value="Na-dicarboxylate_symporter"/>
</dbReference>
<sequence length="318" mass="36256">MEGRRHRRTWRNTWRHSMKLCRAHLLLSLTISSVFVGLVLGFALRSFQLSSETVRLVNFPGEIFMQVLKMMILPLIFSSLVSALAQMDARESGQMSLLTVGYYAITTLFATVVILTQPPHFCQFNSAFFKFHTGVLLVLAIHPGDPSIKQDLAYLEVQHPPISPLDTFLDVVRNMFPENVVQASLQRVQTKYFSPKKGTPHKILQQMTQQKHGETAAQNRTVLFYRKKIENVNGINILGEARELVSGIRLKDENYDVVLQLLKDTYGAPEEHIRALHFELANLKACKSLRDTQEFLLLLQCGKNNNAFLNNSFLKNIQ</sequence>
<keyword evidence="8" id="KW-0325">Glycoprotein</keyword>
<dbReference type="Pfam" id="PF00375">
    <property type="entry name" value="SDF"/>
    <property type="match status" value="1"/>
</dbReference>
<evidence type="ECO:0000256" key="6">
    <source>
        <dbReference type="ARBA" id="ARBA00022989"/>
    </source>
</evidence>
<keyword evidence="10" id="KW-1185">Reference proteome</keyword>
<reference evidence="11" key="3">
    <citation type="submission" date="2016-06" db="UniProtKB">
        <authorList>
            <consortium name="WormBaseParasite"/>
        </authorList>
    </citation>
    <scope>IDENTIFICATION</scope>
</reference>
<dbReference type="GO" id="GO:0005313">
    <property type="term" value="F:L-glutamate transmembrane transporter activity"/>
    <property type="evidence" value="ECO:0007669"/>
    <property type="project" value="TreeGrafter"/>
</dbReference>
<reference evidence="10" key="1">
    <citation type="submission" date="2013-12" db="EMBL/GenBank/DDBJ databases">
        <authorList>
            <person name="Aslett M."/>
        </authorList>
    </citation>
    <scope>NUCLEOTIDE SEQUENCE [LARGE SCALE GENOMIC DNA]</scope>
    <source>
        <strain evidence="10">Lindley</strain>
    </source>
</reference>
<dbReference type="PROSITE" id="PS00713">
    <property type="entry name" value="NA_DICARBOXYL_SYMP_1"/>
    <property type="match status" value="1"/>
</dbReference>
<keyword evidence="4 9" id="KW-0812">Transmembrane</keyword>
<dbReference type="GO" id="GO:0015501">
    <property type="term" value="F:glutamate:sodium symporter activity"/>
    <property type="evidence" value="ECO:0007669"/>
    <property type="project" value="TreeGrafter"/>
</dbReference>
<dbReference type="AlphaFoldDB" id="A0A183CIR9"/>
<accession>A0A183CIR9</accession>
<evidence type="ECO:0000256" key="5">
    <source>
        <dbReference type="ARBA" id="ARBA00022847"/>
    </source>
</evidence>
<comment type="subcellular location">
    <subcellularLocation>
        <location evidence="1 9">Membrane</location>
        <topology evidence="1 9">Multi-pass membrane protein</topology>
    </subcellularLocation>
</comment>
<evidence type="ECO:0000256" key="9">
    <source>
        <dbReference type="RuleBase" id="RU361216"/>
    </source>
</evidence>
<dbReference type="Pfam" id="PF03564">
    <property type="entry name" value="DUF1759"/>
    <property type="match status" value="1"/>
</dbReference>
<keyword evidence="5 9" id="KW-0769">Symport</keyword>
<evidence type="ECO:0000313" key="11">
    <source>
        <dbReference type="WBParaSite" id="GPLIN_001277500"/>
    </source>
</evidence>